<evidence type="ECO:0000313" key="11">
    <source>
        <dbReference type="Proteomes" id="UP001198163"/>
    </source>
</evidence>
<evidence type="ECO:0000256" key="4">
    <source>
        <dbReference type="ARBA" id="ARBA00022605"/>
    </source>
</evidence>
<organism evidence="10 11">
    <name type="scientific">Teretinema zuelzerae</name>
    <dbReference type="NCBI Taxonomy" id="156"/>
    <lineage>
        <taxon>Bacteria</taxon>
        <taxon>Pseudomonadati</taxon>
        <taxon>Spirochaetota</taxon>
        <taxon>Spirochaetia</taxon>
        <taxon>Spirochaetales</taxon>
        <taxon>Treponemataceae</taxon>
        <taxon>Teretinema</taxon>
    </lineage>
</organism>
<comment type="similarity">
    <text evidence="2 8">Belongs to the PHP hydrolase family. HisK subfamily.</text>
</comment>
<name>A0AAE3JMW5_9SPIR</name>
<accession>A0AAE3JMW5</accession>
<evidence type="ECO:0000256" key="8">
    <source>
        <dbReference type="RuleBase" id="RU366003"/>
    </source>
</evidence>
<dbReference type="InterPro" id="IPR010140">
    <property type="entry name" value="Histidinol_P_phosphatase_HisJ"/>
</dbReference>
<evidence type="ECO:0000256" key="1">
    <source>
        <dbReference type="ARBA" id="ARBA00004970"/>
    </source>
</evidence>
<sequence>MIDAHVHIERGPYTLEWVNEFINQALKMGITELYLLEHTHRFKEFEKYYEEISSYSNYQNDWYKNRTGLSLESYLELIKSYKNNENNIVKIKWGLEVCYLSGIENEIEKLKKENIMDFYTGSVLWINGWGFDHKKEFWVDKEIDTEYKKYFEKEKRLIKSGVFDNLAHPDSIKCFNHYPSYDLNETYEEVIDIAKKTNIKFEQSCGLYNNYGHQKIGLEINYLKKLKANNIEIITATDAHCPEDVGKNIKKALLAIQDA</sequence>
<evidence type="ECO:0000259" key="9">
    <source>
        <dbReference type="Pfam" id="PF02811"/>
    </source>
</evidence>
<comment type="pathway">
    <text evidence="1 8">Amino-acid biosynthesis; L-histidine biosynthesis; L-histidine from 5-phospho-alpha-D-ribose 1-diphosphate: step 8/9.</text>
</comment>
<dbReference type="GO" id="GO:0005737">
    <property type="term" value="C:cytoplasm"/>
    <property type="evidence" value="ECO:0007669"/>
    <property type="project" value="TreeGrafter"/>
</dbReference>
<comment type="catalytic activity">
    <reaction evidence="7 8">
        <text>L-histidinol phosphate + H2O = L-histidinol + phosphate</text>
        <dbReference type="Rhea" id="RHEA:14465"/>
        <dbReference type="ChEBI" id="CHEBI:15377"/>
        <dbReference type="ChEBI" id="CHEBI:43474"/>
        <dbReference type="ChEBI" id="CHEBI:57699"/>
        <dbReference type="ChEBI" id="CHEBI:57980"/>
        <dbReference type="EC" id="3.1.3.15"/>
    </reaction>
</comment>
<dbReference type="EC" id="3.1.3.15" evidence="3 8"/>
<protein>
    <recommendedName>
        <fullName evidence="3 8">Histidinol-phosphatase</fullName>
        <shortName evidence="8">HolPase</shortName>
        <ecNumber evidence="3 8">3.1.3.15</ecNumber>
    </recommendedName>
</protein>
<dbReference type="Gene3D" id="3.20.20.140">
    <property type="entry name" value="Metal-dependent hydrolases"/>
    <property type="match status" value="1"/>
</dbReference>
<proteinExistence type="inferred from homology"/>
<dbReference type="Proteomes" id="UP001198163">
    <property type="component" value="Unassembled WGS sequence"/>
</dbReference>
<dbReference type="RefSeq" id="WP_230758433.1">
    <property type="nucleotide sequence ID" value="NZ_JAINWA010000003.1"/>
</dbReference>
<dbReference type="PANTHER" id="PTHR21039">
    <property type="entry name" value="HISTIDINOL PHOSPHATASE-RELATED"/>
    <property type="match status" value="1"/>
</dbReference>
<keyword evidence="6 8" id="KW-0368">Histidine biosynthesis</keyword>
<feature type="domain" description="PHP" evidence="9">
    <location>
        <begin position="3"/>
        <end position="201"/>
    </location>
</feature>
<evidence type="ECO:0000313" key="10">
    <source>
        <dbReference type="EMBL" id="MCD1656069.1"/>
    </source>
</evidence>
<dbReference type="EMBL" id="JAINWA010000003">
    <property type="protein sequence ID" value="MCD1656069.1"/>
    <property type="molecule type" value="Genomic_DNA"/>
</dbReference>
<dbReference type="AlphaFoldDB" id="A0AAE3JMW5"/>
<dbReference type="InterPro" id="IPR004013">
    <property type="entry name" value="PHP_dom"/>
</dbReference>
<evidence type="ECO:0000256" key="3">
    <source>
        <dbReference type="ARBA" id="ARBA00013085"/>
    </source>
</evidence>
<dbReference type="GO" id="GO:0000105">
    <property type="term" value="P:L-histidine biosynthetic process"/>
    <property type="evidence" value="ECO:0007669"/>
    <property type="project" value="UniProtKB-UniRule"/>
</dbReference>
<dbReference type="SUPFAM" id="SSF89550">
    <property type="entry name" value="PHP domain-like"/>
    <property type="match status" value="1"/>
</dbReference>
<comment type="caution">
    <text evidence="10">The sequence shown here is derived from an EMBL/GenBank/DDBJ whole genome shotgun (WGS) entry which is preliminary data.</text>
</comment>
<dbReference type="GO" id="GO:0004401">
    <property type="term" value="F:histidinol-phosphatase activity"/>
    <property type="evidence" value="ECO:0007669"/>
    <property type="project" value="UniProtKB-UniRule"/>
</dbReference>
<evidence type="ECO:0000256" key="2">
    <source>
        <dbReference type="ARBA" id="ARBA00009152"/>
    </source>
</evidence>
<keyword evidence="5 8" id="KW-0378">Hydrolase</keyword>
<evidence type="ECO:0000256" key="5">
    <source>
        <dbReference type="ARBA" id="ARBA00022801"/>
    </source>
</evidence>
<evidence type="ECO:0000256" key="6">
    <source>
        <dbReference type="ARBA" id="ARBA00023102"/>
    </source>
</evidence>
<dbReference type="PANTHER" id="PTHR21039:SF0">
    <property type="entry name" value="HISTIDINOL-PHOSPHATASE"/>
    <property type="match status" value="1"/>
</dbReference>
<keyword evidence="4 8" id="KW-0028">Amino-acid biosynthesis</keyword>
<reference evidence="10" key="1">
    <citation type="submission" date="2021-08" db="EMBL/GenBank/DDBJ databases">
        <title>Comparative analyses of Brucepasteria parasyntrophica and Teretinema zuelzerae.</title>
        <authorList>
            <person name="Song Y."/>
            <person name="Brune A."/>
        </authorList>
    </citation>
    <scope>NUCLEOTIDE SEQUENCE</scope>
    <source>
        <strain evidence="10">DSM 1903</strain>
    </source>
</reference>
<dbReference type="Pfam" id="PF02811">
    <property type="entry name" value="PHP"/>
    <property type="match status" value="1"/>
</dbReference>
<dbReference type="InterPro" id="IPR016195">
    <property type="entry name" value="Pol/histidinol_Pase-like"/>
</dbReference>
<evidence type="ECO:0000256" key="7">
    <source>
        <dbReference type="ARBA" id="ARBA00049158"/>
    </source>
</evidence>
<gene>
    <name evidence="10" type="ORF">K7J14_15320</name>
</gene>
<keyword evidence="11" id="KW-1185">Reference proteome</keyword>